<feature type="compositionally biased region" description="Basic and acidic residues" evidence="9">
    <location>
        <begin position="314"/>
        <end position="325"/>
    </location>
</feature>
<evidence type="ECO:0000256" key="6">
    <source>
        <dbReference type="ARBA" id="ARBA00022833"/>
    </source>
</evidence>
<dbReference type="GO" id="GO:0004222">
    <property type="term" value="F:metalloendopeptidase activity"/>
    <property type="evidence" value="ECO:0007669"/>
    <property type="project" value="InterPro"/>
</dbReference>
<dbReference type="GO" id="GO:0046872">
    <property type="term" value="F:metal ion binding"/>
    <property type="evidence" value="ECO:0007669"/>
    <property type="project" value="UniProtKB-KW"/>
</dbReference>
<evidence type="ECO:0000256" key="7">
    <source>
        <dbReference type="ARBA" id="ARBA00023049"/>
    </source>
</evidence>
<evidence type="ECO:0000256" key="5">
    <source>
        <dbReference type="ARBA" id="ARBA00022801"/>
    </source>
</evidence>
<feature type="coiled-coil region" evidence="8">
    <location>
        <begin position="412"/>
        <end position="439"/>
    </location>
</feature>
<dbReference type="GO" id="GO:0016485">
    <property type="term" value="P:protein processing"/>
    <property type="evidence" value="ECO:0007669"/>
    <property type="project" value="TreeGrafter"/>
</dbReference>
<evidence type="ECO:0008006" key="14">
    <source>
        <dbReference type="Google" id="ProtNLM"/>
    </source>
</evidence>
<dbReference type="InterPro" id="IPR042089">
    <property type="entry name" value="Peptidase_M13_dom_2"/>
</dbReference>
<name>A0AA88XM80_PINIB</name>
<dbReference type="Proteomes" id="UP001186944">
    <property type="component" value="Unassembled WGS sequence"/>
</dbReference>
<accession>A0AA88XM80</accession>
<organism evidence="12 13">
    <name type="scientific">Pinctada imbricata</name>
    <name type="common">Atlantic pearl-oyster</name>
    <name type="synonym">Pinctada martensii</name>
    <dbReference type="NCBI Taxonomy" id="66713"/>
    <lineage>
        <taxon>Eukaryota</taxon>
        <taxon>Metazoa</taxon>
        <taxon>Spiralia</taxon>
        <taxon>Lophotrochozoa</taxon>
        <taxon>Mollusca</taxon>
        <taxon>Bivalvia</taxon>
        <taxon>Autobranchia</taxon>
        <taxon>Pteriomorphia</taxon>
        <taxon>Pterioida</taxon>
        <taxon>Pterioidea</taxon>
        <taxon>Pteriidae</taxon>
        <taxon>Pinctada</taxon>
    </lineage>
</organism>
<evidence type="ECO:0000256" key="8">
    <source>
        <dbReference type="SAM" id="Coils"/>
    </source>
</evidence>
<comment type="caution">
    <text evidence="12">The sequence shown here is derived from an EMBL/GenBank/DDBJ whole genome shotgun (WGS) entry which is preliminary data.</text>
</comment>
<dbReference type="AlphaFoldDB" id="A0AA88XM80"/>
<dbReference type="PANTHER" id="PTHR11733:SF167">
    <property type="entry name" value="FI17812P1-RELATED"/>
    <property type="match status" value="1"/>
</dbReference>
<proteinExistence type="inferred from homology"/>
<feature type="domain" description="Peptidase M13 N-terminal" evidence="11">
    <location>
        <begin position="7"/>
        <end position="266"/>
    </location>
</feature>
<dbReference type="GO" id="GO:0005886">
    <property type="term" value="C:plasma membrane"/>
    <property type="evidence" value="ECO:0007669"/>
    <property type="project" value="TreeGrafter"/>
</dbReference>
<dbReference type="EMBL" id="VSWD01000013">
    <property type="protein sequence ID" value="KAK3083732.1"/>
    <property type="molecule type" value="Genomic_DNA"/>
</dbReference>
<keyword evidence="6" id="KW-0862">Zinc</keyword>
<dbReference type="Pfam" id="PF01431">
    <property type="entry name" value="Peptidase_M13"/>
    <property type="match status" value="1"/>
</dbReference>
<dbReference type="Gene3D" id="1.10.1380.10">
    <property type="entry name" value="Neutral endopeptidase , domain2"/>
    <property type="match status" value="2"/>
</dbReference>
<evidence type="ECO:0000259" key="10">
    <source>
        <dbReference type="Pfam" id="PF01431"/>
    </source>
</evidence>
<evidence type="ECO:0000259" key="11">
    <source>
        <dbReference type="Pfam" id="PF05649"/>
    </source>
</evidence>
<keyword evidence="8" id="KW-0175">Coiled coil</keyword>
<evidence type="ECO:0000256" key="1">
    <source>
        <dbReference type="ARBA" id="ARBA00001947"/>
    </source>
</evidence>
<evidence type="ECO:0000256" key="2">
    <source>
        <dbReference type="ARBA" id="ARBA00007357"/>
    </source>
</evidence>
<dbReference type="CDD" id="cd08662">
    <property type="entry name" value="M13"/>
    <property type="match status" value="1"/>
</dbReference>
<dbReference type="PANTHER" id="PTHR11733">
    <property type="entry name" value="ZINC METALLOPROTEASE FAMILY M13 NEPRILYSIN-RELATED"/>
    <property type="match status" value="1"/>
</dbReference>
<keyword evidence="13" id="KW-1185">Reference proteome</keyword>
<sequence length="755" mass="85448">MDTTAEPCEDFYQYACGKWGQHFPIQKYDTSTEVLKEVGNNVAAAVKKILEEQSNNDPPSMIKAKKLYKSCMDEDAFNERGNEGIWNLLEELGGMPLLGAGRGGGWNEDSYDLEKLLAKTELPILFKLMIQENPLDSDHYTLWFSKAEYGLPDESLYKKGKNDKVMEAYMKELIGIAKLLGANENNATLDIYNVVQLEMSLAKVQNDANMDNVTVDKLGNMIPKFDWARYLKVEMGLPVETSDEFILSPVKGINRRLEILSYTPKRVELMKVKELESRCKDKKEVDKSYACIENSEQKGGREGILEAQTSSEEGATKTDEGHAHEAGSSVAEGSTSKRKDIQNSEEVDVPKKKEKTFYSTINEKESNGIQQLLYGLEASGPLWKSCVNYVIKQMPLAVGQTFIEREFSVEVKNKVTEMANDLKRELKGLIEKKDWLDEATRAGVMEKIDVLGVHIGYPDKIKNTSYVTEVYNEYNVDEKELFKNDKFIRELKLKKMISKYKTKVDDNEYVNYAMIGKIIGHEIVHAIDTNGVNFDETGSISPTWWSQPSVLSFVHKISCIIQQYSNFTDEDANMKLNGGKTSSEDVSDNGGLRATYKAYKRTESLTGVEAGLPGIDLNIDQMFFLSAAHVWCGVERPEKAKMAILTDVHSIGRFRKKGGDLQQDPVAASTVKHQNTRCKNTKDEYSTRWKRDTRHVNIKHKRLHINRRDQWKTGADFGRPSVTQVANGVVILDYVRTTLSLLQLPRGLEERTIVV</sequence>
<keyword evidence="3" id="KW-0645">Protease</keyword>
<gene>
    <name evidence="12" type="ORF">FSP39_002231</name>
</gene>
<dbReference type="Pfam" id="PF05649">
    <property type="entry name" value="Peptidase_M13_N"/>
    <property type="match status" value="2"/>
</dbReference>
<dbReference type="InterPro" id="IPR008753">
    <property type="entry name" value="Peptidase_M13_N"/>
</dbReference>
<dbReference type="PRINTS" id="PR00786">
    <property type="entry name" value="NEPRILYSIN"/>
</dbReference>
<evidence type="ECO:0000256" key="3">
    <source>
        <dbReference type="ARBA" id="ARBA00022670"/>
    </source>
</evidence>
<dbReference type="InterPro" id="IPR018497">
    <property type="entry name" value="Peptidase_M13_C"/>
</dbReference>
<evidence type="ECO:0000256" key="9">
    <source>
        <dbReference type="SAM" id="MobiDB-lite"/>
    </source>
</evidence>
<comment type="similarity">
    <text evidence="2">Belongs to the peptidase M13 family.</text>
</comment>
<dbReference type="InterPro" id="IPR024079">
    <property type="entry name" value="MetalloPept_cat_dom_sf"/>
</dbReference>
<evidence type="ECO:0000313" key="13">
    <source>
        <dbReference type="Proteomes" id="UP001186944"/>
    </source>
</evidence>
<keyword evidence="4" id="KW-0479">Metal-binding</keyword>
<keyword evidence="5" id="KW-0378">Hydrolase</keyword>
<feature type="domain" description="Peptidase M13 C-terminal" evidence="10">
    <location>
        <begin position="507"/>
        <end position="657"/>
    </location>
</feature>
<dbReference type="SUPFAM" id="SSF55486">
    <property type="entry name" value="Metalloproteases ('zincins'), catalytic domain"/>
    <property type="match status" value="2"/>
</dbReference>
<dbReference type="InterPro" id="IPR000718">
    <property type="entry name" value="Peptidase_M13"/>
</dbReference>
<evidence type="ECO:0000313" key="12">
    <source>
        <dbReference type="EMBL" id="KAK3083732.1"/>
    </source>
</evidence>
<dbReference type="Gene3D" id="3.40.390.10">
    <property type="entry name" value="Collagenase (Catalytic Domain)"/>
    <property type="match status" value="3"/>
</dbReference>
<feature type="region of interest" description="Disordered" evidence="9">
    <location>
        <begin position="309"/>
        <end position="348"/>
    </location>
</feature>
<feature type="domain" description="Peptidase M13 N-terminal" evidence="11">
    <location>
        <begin position="365"/>
        <end position="458"/>
    </location>
</feature>
<comment type="cofactor">
    <cofactor evidence="1">
        <name>Zn(2+)</name>
        <dbReference type="ChEBI" id="CHEBI:29105"/>
    </cofactor>
</comment>
<dbReference type="PROSITE" id="PS51885">
    <property type="entry name" value="NEPRILYSIN"/>
    <property type="match status" value="1"/>
</dbReference>
<protein>
    <recommendedName>
        <fullName evidence="14">Endothelin-converting enzyme 1</fullName>
    </recommendedName>
</protein>
<reference evidence="12" key="1">
    <citation type="submission" date="2019-08" db="EMBL/GenBank/DDBJ databases">
        <title>The improved chromosome-level genome for the pearl oyster Pinctada fucata martensii using PacBio sequencing and Hi-C.</title>
        <authorList>
            <person name="Zheng Z."/>
        </authorList>
    </citation>
    <scope>NUCLEOTIDE SEQUENCE</scope>
    <source>
        <strain evidence="12">ZZ-2019</strain>
        <tissue evidence="12">Adductor muscle</tissue>
    </source>
</reference>
<keyword evidence="7" id="KW-0482">Metalloprotease</keyword>
<evidence type="ECO:0000256" key="4">
    <source>
        <dbReference type="ARBA" id="ARBA00022723"/>
    </source>
</evidence>